<comment type="caution">
    <text evidence="1">The sequence shown here is derived from an EMBL/GenBank/DDBJ whole genome shotgun (WGS) entry which is preliminary data.</text>
</comment>
<evidence type="ECO:0000313" key="2">
    <source>
        <dbReference type="Proteomes" id="UP000003560"/>
    </source>
</evidence>
<dbReference type="EMBL" id="ABXJ01000036">
    <property type="protein sequence ID" value="EEA91102.1"/>
    <property type="molecule type" value="Genomic_DNA"/>
</dbReference>
<dbReference type="AlphaFoldDB" id="B6G9B9"/>
<reference evidence="1 2" key="1">
    <citation type="submission" date="2008-10" db="EMBL/GenBank/DDBJ databases">
        <title>Draft genome sequence of Collinsella stercoris (DSM 13279).</title>
        <authorList>
            <person name="Sudarsanam P."/>
            <person name="Ley R."/>
            <person name="Guruge J."/>
            <person name="Turnbaugh P.J."/>
            <person name="Mahowald M."/>
            <person name="Liep D."/>
            <person name="Gordon J."/>
        </authorList>
    </citation>
    <scope>NUCLEOTIDE SEQUENCE [LARGE SCALE GENOMIC DNA]</scope>
    <source>
        <strain evidence="1 2">DSM 13279</strain>
    </source>
</reference>
<evidence type="ECO:0000313" key="1">
    <source>
        <dbReference type="EMBL" id="EEA91102.1"/>
    </source>
</evidence>
<organism evidence="1 2">
    <name type="scientific">Collinsella stercoris DSM 13279</name>
    <dbReference type="NCBI Taxonomy" id="445975"/>
    <lineage>
        <taxon>Bacteria</taxon>
        <taxon>Bacillati</taxon>
        <taxon>Actinomycetota</taxon>
        <taxon>Coriobacteriia</taxon>
        <taxon>Coriobacteriales</taxon>
        <taxon>Coriobacteriaceae</taxon>
        <taxon>Collinsella</taxon>
    </lineage>
</organism>
<dbReference type="STRING" id="445975.COLSTE_00660"/>
<gene>
    <name evidence="1" type="ORF">COLSTE_00660</name>
</gene>
<name>B6G9B9_9ACTN</name>
<dbReference type="Proteomes" id="UP000003560">
    <property type="component" value="Unassembled WGS sequence"/>
</dbReference>
<proteinExistence type="predicted"/>
<reference evidence="1 2" key="2">
    <citation type="submission" date="2008-10" db="EMBL/GenBank/DDBJ databases">
        <authorList>
            <person name="Fulton L."/>
            <person name="Clifton S."/>
            <person name="Fulton B."/>
            <person name="Xu J."/>
            <person name="Minx P."/>
            <person name="Pepin K.H."/>
            <person name="Johnson M."/>
            <person name="Thiruvilangam P."/>
            <person name="Bhonagiri V."/>
            <person name="Nash W.E."/>
            <person name="Mardis E.R."/>
            <person name="Wilson R.K."/>
        </authorList>
    </citation>
    <scope>NUCLEOTIDE SEQUENCE [LARGE SCALE GENOMIC DNA]</scope>
    <source>
        <strain evidence="1 2">DSM 13279</strain>
    </source>
</reference>
<keyword evidence="2" id="KW-1185">Reference proteome</keyword>
<sequence length="71" mass="8123">MRVARGVVAVKGRGCCARKRAKVMESPAQMKFYWRIRAHRRIVTNVLSAPAAFRHVATSQMRRARQQEARG</sequence>
<protein>
    <submittedName>
        <fullName evidence="1">Uncharacterized protein</fullName>
    </submittedName>
</protein>
<accession>B6G9B9</accession>
<dbReference type="HOGENOM" id="CLU_2733073_0_0_11"/>